<dbReference type="EMBL" id="JARK01001379">
    <property type="protein sequence ID" value="EYC13718.1"/>
    <property type="molecule type" value="Genomic_DNA"/>
</dbReference>
<dbReference type="Proteomes" id="UP000024635">
    <property type="component" value="Unassembled WGS sequence"/>
</dbReference>
<gene>
    <name evidence="2" type="primary">Acey_s0043.g883</name>
    <name evidence="2" type="ORF">Y032_0043g883</name>
</gene>
<dbReference type="AlphaFoldDB" id="A0A016UGI2"/>
<feature type="transmembrane region" description="Helical" evidence="1">
    <location>
        <begin position="81"/>
        <end position="99"/>
    </location>
</feature>
<feature type="transmembrane region" description="Helical" evidence="1">
    <location>
        <begin position="105"/>
        <end position="124"/>
    </location>
</feature>
<proteinExistence type="predicted"/>
<keyword evidence="1" id="KW-1133">Transmembrane helix</keyword>
<evidence type="ECO:0000313" key="2">
    <source>
        <dbReference type="EMBL" id="EYC13718.1"/>
    </source>
</evidence>
<comment type="caution">
    <text evidence="2">The sequence shown here is derived from an EMBL/GenBank/DDBJ whole genome shotgun (WGS) entry which is preliminary data.</text>
</comment>
<keyword evidence="1" id="KW-0812">Transmembrane</keyword>
<sequence>MIASETCFPKACRQRVFTIPCRQVVRQKLVDKALRQFPIRSVEVRAAQAIEEARRDRCDVMLDIAVSFLLDCTSHNQLSSVLREVFCLFFVLMTAIPHFQTGEIITFYMLGFTILMTASVVVYYKFLSPSKSFSSYDLLHCSSSVADMSGRGVGNLMCKSGRGQKMAKCEELMSRFVRRRRS</sequence>
<keyword evidence="3" id="KW-1185">Reference proteome</keyword>
<keyword evidence="1" id="KW-0472">Membrane</keyword>
<evidence type="ECO:0000313" key="3">
    <source>
        <dbReference type="Proteomes" id="UP000024635"/>
    </source>
</evidence>
<evidence type="ECO:0000256" key="1">
    <source>
        <dbReference type="SAM" id="Phobius"/>
    </source>
</evidence>
<protein>
    <submittedName>
        <fullName evidence="2">Uncharacterized protein</fullName>
    </submittedName>
</protein>
<accession>A0A016UGI2</accession>
<reference evidence="3" key="1">
    <citation type="journal article" date="2015" name="Nat. Genet.">
        <title>The genome and transcriptome of the zoonotic hookworm Ancylostoma ceylanicum identify infection-specific gene families.</title>
        <authorList>
            <person name="Schwarz E.M."/>
            <person name="Hu Y."/>
            <person name="Antoshechkin I."/>
            <person name="Miller M.M."/>
            <person name="Sternberg P.W."/>
            <person name="Aroian R.V."/>
        </authorList>
    </citation>
    <scope>NUCLEOTIDE SEQUENCE</scope>
    <source>
        <strain evidence="3">HY135</strain>
    </source>
</reference>
<name>A0A016UGI2_9BILA</name>
<dbReference type="OrthoDB" id="5803677at2759"/>
<organism evidence="2 3">
    <name type="scientific">Ancylostoma ceylanicum</name>
    <dbReference type="NCBI Taxonomy" id="53326"/>
    <lineage>
        <taxon>Eukaryota</taxon>
        <taxon>Metazoa</taxon>
        <taxon>Ecdysozoa</taxon>
        <taxon>Nematoda</taxon>
        <taxon>Chromadorea</taxon>
        <taxon>Rhabditida</taxon>
        <taxon>Rhabditina</taxon>
        <taxon>Rhabditomorpha</taxon>
        <taxon>Strongyloidea</taxon>
        <taxon>Ancylostomatidae</taxon>
        <taxon>Ancylostomatinae</taxon>
        <taxon>Ancylostoma</taxon>
    </lineage>
</organism>